<reference evidence="2" key="1">
    <citation type="journal article" date="2015" name="Nature">
        <title>Complex archaea that bridge the gap between prokaryotes and eukaryotes.</title>
        <authorList>
            <person name="Spang A."/>
            <person name="Saw J.H."/>
            <person name="Jorgensen S.L."/>
            <person name="Zaremba-Niedzwiedzka K."/>
            <person name="Martijn J."/>
            <person name="Lind A.E."/>
            <person name="van Eijk R."/>
            <person name="Schleper C."/>
            <person name="Guy L."/>
            <person name="Ettema T.J."/>
        </authorList>
    </citation>
    <scope>NUCLEOTIDE SEQUENCE</scope>
</reference>
<feature type="region of interest" description="Disordered" evidence="1">
    <location>
        <begin position="1"/>
        <end position="25"/>
    </location>
</feature>
<proteinExistence type="predicted"/>
<evidence type="ECO:0000313" key="2">
    <source>
        <dbReference type="EMBL" id="KKM64891.1"/>
    </source>
</evidence>
<gene>
    <name evidence="2" type="ORF">LCGC14_1496800</name>
</gene>
<protein>
    <recommendedName>
        <fullName evidence="3">HNH nuclease domain-containing protein</fullName>
    </recommendedName>
</protein>
<organism evidence="2">
    <name type="scientific">marine sediment metagenome</name>
    <dbReference type="NCBI Taxonomy" id="412755"/>
    <lineage>
        <taxon>unclassified sequences</taxon>
        <taxon>metagenomes</taxon>
        <taxon>ecological metagenomes</taxon>
    </lineage>
</organism>
<name>A0A0F9JR51_9ZZZZ</name>
<accession>A0A0F9JR51</accession>
<sequence length="193" mass="21322">MSPQTNPRSFLPPRKPRKSPKNTREKALEAMVSLYENDKRIAKALIAGEGVDWAEAFSEITGDPALGELVNKLLVRDPDSPTCMIWAGSVDANGYPQVRAFDHIRPVRRVVWQLLTHEPLDPRIVIKMLCGEKLCFNLVHMQPRPRVSSLVQAGYGTGPRPKKVLLHPPDCDHEEACRCPPGAGPTGEVSDAS</sequence>
<dbReference type="EMBL" id="LAZR01010817">
    <property type="protein sequence ID" value="KKM64891.1"/>
    <property type="molecule type" value="Genomic_DNA"/>
</dbReference>
<evidence type="ECO:0008006" key="3">
    <source>
        <dbReference type="Google" id="ProtNLM"/>
    </source>
</evidence>
<comment type="caution">
    <text evidence="2">The sequence shown here is derived from an EMBL/GenBank/DDBJ whole genome shotgun (WGS) entry which is preliminary data.</text>
</comment>
<evidence type="ECO:0000256" key="1">
    <source>
        <dbReference type="SAM" id="MobiDB-lite"/>
    </source>
</evidence>
<dbReference type="AlphaFoldDB" id="A0A0F9JR51"/>